<dbReference type="AlphaFoldDB" id="B8MB89"/>
<reference evidence="4" key="1">
    <citation type="journal article" date="2015" name="Genome Announc.">
        <title>Genome sequence of the AIDS-associated pathogen Penicillium marneffei (ATCC18224) and its near taxonomic relative Talaromyces stipitatus (ATCC10500).</title>
        <authorList>
            <person name="Nierman W.C."/>
            <person name="Fedorova-Abrams N.D."/>
            <person name="Andrianopoulos A."/>
        </authorList>
    </citation>
    <scope>NUCLEOTIDE SEQUENCE [LARGE SCALE GENOMIC DNA]</scope>
    <source>
        <strain evidence="4">ATCC 10500 / CBS 375.48 / QM 6759 / NRRL 1006</strain>
    </source>
</reference>
<organism evidence="3 4">
    <name type="scientific">Talaromyces stipitatus (strain ATCC 10500 / CBS 375.48 / QM 6759 / NRRL 1006)</name>
    <name type="common">Penicillium stipitatum</name>
    <dbReference type="NCBI Taxonomy" id="441959"/>
    <lineage>
        <taxon>Eukaryota</taxon>
        <taxon>Fungi</taxon>
        <taxon>Dikarya</taxon>
        <taxon>Ascomycota</taxon>
        <taxon>Pezizomycotina</taxon>
        <taxon>Eurotiomycetes</taxon>
        <taxon>Eurotiomycetidae</taxon>
        <taxon>Eurotiales</taxon>
        <taxon>Trichocomaceae</taxon>
        <taxon>Talaromyces</taxon>
        <taxon>Talaromyces sect. Talaromyces</taxon>
    </lineage>
</organism>
<evidence type="ECO:0008006" key="5">
    <source>
        <dbReference type="Google" id="ProtNLM"/>
    </source>
</evidence>
<dbReference type="SUPFAM" id="SSF51735">
    <property type="entry name" value="NAD(P)-binding Rossmann-fold domains"/>
    <property type="match status" value="1"/>
</dbReference>
<dbReference type="STRING" id="441959.B8MB89"/>
<evidence type="ECO:0000313" key="3">
    <source>
        <dbReference type="EMBL" id="EED18878.1"/>
    </source>
</evidence>
<evidence type="ECO:0000256" key="2">
    <source>
        <dbReference type="ARBA" id="ARBA00023445"/>
    </source>
</evidence>
<evidence type="ECO:0000313" key="4">
    <source>
        <dbReference type="Proteomes" id="UP000001745"/>
    </source>
</evidence>
<dbReference type="HOGENOM" id="CLU_1750908_0_0_1"/>
<dbReference type="InterPro" id="IPR036291">
    <property type="entry name" value="NAD(P)-bd_dom_sf"/>
</dbReference>
<dbReference type="PANTHER" id="PTHR10366:SF562">
    <property type="entry name" value="ALDEHYDE REDUCTASE II (AFU_ORTHOLOGUE AFUA_1G11360)"/>
    <property type="match status" value="1"/>
</dbReference>
<dbReference type="InterPro" id="IPR050425">
    <property type="entry name" value="NAD(P)_dehydrat-like"/>
</dbReference>
<dbReference type="GO" id="GO:0016616">
    <property type="term" value="F:oxidoreductase activity, acting on the CH-OH group of donors, NAD or NADP as acceptor"/>
    <property type="evidence" value="ECO:0007669"/>
    <property type="project" value="TreeGrafter"/>
</dbReference>
<dbReference type="RefSeq" id="XP_002482870.1">
    <property type="nucleotide sequence ID" value="XM_002482825.1"/>
</dbReference>
<protein>
    <recommendedName>
        <fullName evidence="5">NAD-dependent epimerase/dehydratase domain-containing protein</fullName>
    </recommendedName>
</protein>
<name>B8MB89_TALSN</name>
<keyword evidence="1" id="KW-0560">Oxidoreductase</keyword>
<dbReference type="VEuPathDB" id="FungiDB:TSTA_125900"/>
<dbReference type="PANTHER" id="PTHR10366">
    <property type="entry name" value="NAD DEPENDENT EPIMERASE/DEHYDRATASE"/>
    <property type="match status" value="1"/>
</dbReference>
<dbReference type="InParanoid" id="B8MB89"/>
<accession>B8MB89</accession>
<sequence>MFTILKKSPAFEPRERVGVLVIGANGYLASHILDLLLSPRASDPSHSADAEKVINGVLKTTQSVLEAAAEKKSVKRFNPTSSSNAVPLPKCDVEGIIIDENTPAPYKAFYAYSAFKTEGERFAFKWVKEHTPHFFLTSVVPSFIVTTES</sequence>
<dbReference type="Proteomes" id="UP000001745">
    <property type="component" value="Unassembled WGS sequence"/>
</dbReference>
<gene>
    <name evidence="3" type="ORF">TSTA_125900</name>
</gene>
<proteinExistence type="inferred from homology"/>
<dbReference type="EMBL" id="EQ962655">
    <property type="protein sequence ID" value="EED18878.1"/>
    <property type="molecule type" value="Genomic_DNA"/>
</dbReference>
<dbReference type="OrthoDB" id="2735536at2759"/>
<comment type="similarity">
    <text evidence="2">Belongs to the NAD(P)-dependent epimerase/dehydratase family. Dihydroflavonol-4-reductase subfamily.</text>
</comment>
<dbReference type="Gene3D" id="3.40.50.720">
    <property type="entry name" value="NAD(P)-binding Rossmann-like Domain"/>
    <property type="match status" value="1"/>
</dbReference>
<keyword evidence="4" id="KW-1185">Reference proteome</keyword>
<dbReference type="PhylomeDB" id="B8MB89"/>
<dbReference type="GeneID" id="8098102"/>
<evidence type="ECO:0000256" key="1">
    <source>
        <dbReference type="ARBA" id="ARBA00023002"/>
    </source>
</evidence>